<dbReference type="AlphaFoldDB" id="Q8TNX0"/>
<dbReference type="EMBL" id="AE010299">
    <property type="protein sequence ID" value="AAM05555.1"/>
    <property type="molecule type" value="Genomic_DNA"/>
</dbReference>
<name>Q8TNX0_METAC</name>
<reference evidence="1 2" key="1">
    <citation type="journal article" date="2002" name="Genome Res.">
        <title>The genome of Methanosarcina acetivorans reveals extensive metabolic and physiological diversity.</title>
        <authorList>
            <person name="Galagan J.E."/>
            <person name="Nusbaum C."/>
            <person name="Roy A."/>
            <person name="Endrizzi M.G."/>
            <person name="Macdonald P."/>
            <person name="FitzHugh W."/>
            <person name="Calvo S."/>
            <person name="Engels R."/>
            <person name="Smirnov S."/>
            <person name="Atnoor D."/>
            <person name="Brown A."/>
            <person name="Allen N."/>
            <person name="Naylor J."/>
            <person name="Stange-Thomann N."/>
            <person name="DeArellano K."/>
            <person name="Johnson R."/>
            <person name="Linton L."/>
            <person name="McEwan P."/>
            <person name="McKernan K."/>
            <person name="Talamas J."/>
            <person name="Tirrell A."/>
            <person name="Ye W."/>
            <person name="Zimmer A."/>
            <person name="Barber R.D."/>
            <person name="Cann I."/>
            <person name="Graham D.E."/>
            <person name="Grahame D.A."/>
            <person name="Guss A."/>
            <person name="Hedderich R."/>
            <person name="Ingram-Smith C."/>
            <person name="Kuettner C.H."/>
            <person name="Krzycki J.A."/>
            <person name="Leigh J.A."/>
            <person name="Li W."/>
            <person name="Liu J."/>
            <person name="Mukhopadhyay B."/>
            <person name="Reeve J.N."/>
            <person name="Smith K."/>
            <person name="Springer T.A."/>
            <person name="Umayam L.A."/>
            <person name="White O."/>
            <person name="White R.H."/>
            <person name="de Macario E.C."/>
            <person name="Ferry J.G."/>
            <person name="Jarrell K.F."/>
            <person name="Jing H."/>
            <person name="Macario A.J.L."/>
            <person name="Paulsen I."/>
            <person name="Pritchett M."/>
            <person name="Sowers K.R."/>
            <person name="Swanson R.V."/>
            <person name="Zinder S.H."/>
            <person name="Lander E."/>
            <person name="Metcalf W.W."/>
            <person name="Birren B."/>
        </authorList>
    </citation>
    <scope>NUCLEOTIDE SEQUENCE [LARGE SCALE GENOMIC DNA]</scope>
    <source>
        <strain evidence="2">ATCC 35395 / DSM 2834 / JCM 12185 / C2A</strain>
    </source>
</reference>
<dbReference type="InParanoid" id="Q8TNX0"/>
<evidence type="ECO:0000313" key="2">
    <source>
        <dbReference type="Proteomes" id="UP000002487"/>
    </source>
</evidence>
<accession>Q8TNX0</accession>
<evidence type="ECO:0000313" key="1">
    <source>
        <dbReference type="EMBL" id="AAM05555.1"/>
    </source>
</evidence>
<dbReference type="HOGENOM" id="CLU_1840547_0_0_2"/>
<sequence>MRTRGPAGKESSGSFGSAAARKDQRKYWKKEKEVLFAGYFPGNNVSDFPQMSSKKQHFFCYRFWIIIRKITAIISTESHGNGFLGFRRRQKDKNFGKISKTYVWLNMEFFRKTIARKIVKIEKTSAESRMYQNLQDPDA</sequence>
<proteinExistence type="predicted"/>
<organism evidence="1 2">
    <name type="scientific">Methanosarcina acetivorans (strain ATCC 35395 / DSM 2834 / JCM 12185 / C2A)</name>
    <dbReference type="NCBI Taxonomy" id="188937"/>
    <lineage>
        <taxon>Archaea</taxon>
        <taxon>Methanobacteriati</taxon>
        <taxon>Methanobacteriota</taxon>
        <taxon>Stenosarchaea group</taxon>
        <taxon>Methanomicrobia</taxon>
        <taxon>Methanosarcinales</taxon>
        <taxon>Methanosarcinaceae</taxon>
        <taxon>Methanosarcina</taxon>
    </lineage>
</organism>
<dbReference type="Proteomes" id="UP000002487">
    <property type="component" value="Chromosome"/>
</dbReference>
<protein>
    <submittedName>
        <fullName evidence="1">Uncharacterized protein</fullName>
    </submittedName>
</protein>
<gene>
    <name evidence="1" type="ordered locus">MA_2157</name>
</gene>
<dbReference type="EnsemblBacteria" id="AAM05555">
    <property type="protein sequence ID" value="AAM05555"/>
    <property type="gene ID" value="MA_2157"/>
</dbReference>
<keyword evidence="2" id="KW-1185">Reference proteome</keyword>
<dbReference type="KEGG" id="mac:MA_2157"/>